<dbReference type="EMBL" id="JACOPD010000001">
    <property type="protein sequence ID" value="MBC5679814.1"/>
    <property type="molecule type" value="Genomic_DNA"/>
</dbReference>
<comment type="function">
    <text evidence="7">F(1)F(0) ATP synthase produces ATP from ADP in the presence of a proton or sodium gradient. F-type ATPases consist of two structural domains, F(1) containing the extramembraneous catalytic core and F(0) containing the membrane proton channel, linked together by a central stalk and a peripheral stalk. During catalysis, ATP synthesis in the catalytic domain of F(1) is coupled via a rotary mechanism of the central stalk subunits to proton translocation.</text>
</comment>
<dbReference type="NCBIfam" id="TIGR01145">
    <property type="entry name" value="ATP_synt_delta"/>
    <property type="match status" value="1"/>
</dbReference>
<evidence type="ECO:0000256" key="7">
    <source>
        <dbReference type="HAMAP-Rule" id="MF_01416"/>
    </source>
</evidence>
<dbReference type="InterPro" id="IPR026015">
    <property type="entry name" value="ATP_synth_OSCP/delta_N_sf"/>
</dbReference>
<keyword evidence="4 7" id="KW-0406">Ion transport</keyword>
<sequence length="182" mass="20847">MAKLAATKYSEAIFELAVQEGRVDEFYNEAEVILKECSENDEISKLLNHPKVSKEDKEHFIEDTFGRVISKEMTGLLVLMIAKDRHKDIVETLNMFMAKVLEYKKIGTAYVKTAVPLSEEQKEKVLKRLLATTDYKEFRMNYSVEPELLGGMIIRINDRVVDSSIKTKLDKLAGDLKKIQLS</sequence>
<dbReference type="PANTHER" id="PTHR11910">
    <property type="entry name" value="ATP SYNTHASE DELTA CHAIN"/>
    <property type="match status" value="1"/>
</dbReference>
<comment type="subcellular location">
    <subcellularLocation>
        <location evidence="7">Cell membrane</location>
        <topology evidence="7">Peripheral membrane protein</topology>
    </subcellularLocation>
    <subcellularLocation>
        <location evidence="1">Membrane</location>
    </subcellularLocation>
</comment>
<keyword evidence="3 7" id="KW-0375">Hydrogen ion transport</keyword>
<reference evidence="8 9" key="1">
    <citation type="submission" date="2020-08" db="EMBL/GenBank/DDBJ databases">
        <title>Genome public.</title>
        <authorList>
            <person name="Liu C."/>
            <person name="Sun Q."/>
        </authorList>
    </citation>
    <scope>NUCLEOTIDE SEQUENCE [LARGE SCALE GENOMIC DNA]</scope>
    <source>
        <strain evidence="8 9">NSJ-43</strain>
    </source>
</reference>
<name>A0ABR7FX99_9FIRM</name>
<accession>A0ABR7FX99</accession>
<gene>
    <name evidence="7 8" type="primary">atpH</name>
    <name evidence="8" type="ORF">H8S01_02400</name>
</gene>
<dbReference type="Pfam" id="PF00213">
    <property type="entry name" value="OSCP"/>
    <property type="match status" value="1"/>
</dbReference>
<evidence type="ECO:0000256" key="3">
    <source>
        <dbReference type="ARBA" id="ARBA00022781"/>
    </source>
</evidence>
<evidence type="ECO:0000256" key="6">
    <source>
        <dbReference type="ARBA" id="ARBA00023310"/>
    </source>
</evidence>
<dbReference type="PRINTS" id="PR00125">
    <property type="entry name" value="ATPASEDELTA"/>
</dbReference>
<dbReference type="Proteomes" id="UP000628463">
    <property type="component" value="Unassembled WGS sequence"/>
</dbReference>
<keyword evidence="2 7" id="KW-0813">Transport</keyword>
<dbReference type="HAMAP" id="MF_01416">
    <property type="entry name" value="ATP_synth_delta_bact"/>
    <property type="match status" value="1"/>
</dbReference>
<proteinExistence type="inferred from homology"/>
<keyword evidence="7" id="KW-0139">CF(1)</keyword>
<evidence type="ECO:0000313" key="9">
    <source>
        <dbReference type="Proteomes" id="UP000628463"/>
    </source>
</evidence>
<evidence type="ECO:0000313" key="8">
    <source>
        <dbReference type="EMBL" id="MBC5679814.1"/>
    </source>
</evidence>
<dbReference type="Gene3D" id="1.10.520.20">
    <property type="entry name" value="N-terminal domain of the delta subunit of the F1F0-ATP synthase"/>
    <property type="match status" value="1"/>
</dbReference>
<keyword evidence="6 7" id="KW-0066">ATP synthesis</keyword>
<evidence type="ECO:0000256" key="1">
    <source>
        <dbReference type="ARBA" id="ARBA00004370"/>
    </source>
</evidence>
<comment type="similarity">
    <text evidence="7">Belongs to the ATPase delta chain family.</text>
</comment>
<keyword evidence="5 7" id="KW-0472">Membrane</keyword>
<protein>
    <recommendedName>
        <fullName evidence="7">ATP synthase subunit delta</fullName>
    </recommendedName>
    <alternativeName>
        <fullName evidence="7">ATP synthase F(1) sector subunit delta</fullName>
    </alternativeName>
    <alternativeName>
        <fullName evidence="7">F-type ATPase subunit delta</fullName>
        <shortName evidence="7">F-ATPase subunit delta</shortName>
    </alternativeName>
</protein>
<evidence type="ECO:0000256" key="2">
    <source>
        <dbReference type="ARBA" id="ARBA00022448"/>
    </source>
</evidence>
<dbReference type="InterPro" id="IPR000711">
    <property type="entry name" value="ATPase_OSCP/dsu"/>
</dbReference>
<keyword evidence="9" id="KW-1185">Reference proteome</keyword>
<dbReference type="RefSeq" id="WP_021865243.1">
    <property type="nucleotide sequence ID" value="NZ_JACOPD010000001.1"/>
</dbReference>
<evidence type="ECO:0000256" key="4">
    <source>
        <dbReference type="ARBA" id="ARBA00023065"/>
    </source>
</evidence>
<organism evidence="8 9">
    <name type="scientific">Lachnospira hominis</name>
    <name type="common">ex Liu et al. 2021</name>
    <dbReference type="NCBI Taxonomy" id="2763051"/>
    <lineage>
        <taxon>Bacteria</taxon>
        <taxon>Bacillati</taxon>
        <taxon>Bacillota</taxon>
        <taxon>Clostridia</taxon>
        <taxon>Lachnospirales</taxon>
        <taxon>Lachnospiraceae</taxon>
        <taxon>Lachnospira</taxon>
    </lineage>
</organism>
<comment type="function">
    <text evidence="7">This protein is part of the stalk that links CF(0) to CF(1). It either transmits conformational changes from CF(0) to CF(1) or is implicated in proton conduction.</text>
</comment>
<keyword evidence="7" id="KW-1003">Cell membrane</keyword>
<evidence type="ECO:0000256" key="5">
    <source>
        <dbReference type="ARBA" id="ARBA00023136"/>
    </source>
</evidence>
<dbReference type="SUPFAM" id="SSF47928">
    <property type="entry name" value="N-terminal domain of the delta subunit of the F1F0-ATP synthase"/>
    <property type="match status" value="1"/>
</dbReference>
<comment type="caution">
    <text evidence="8">The sequence shown here is derived from an EMBL/GenBank/DDBJ whole genome shotgun (WGS) entry which is preliminary data.</text>
</comment>